<dbReference type="GO" id="GO:0008270">
    <property type="term" value="F:zinc ion binding"/>
    <property type="evidence" value="ECO:0007669"/>
    <property type="project" value="UniProtKB-KW"/>
</dbReference>
<dbReference type="PANTHER" id="PTHR45676:SF177">
    <property type="entry name" value="RING-TYPE E3 UBIQUITIN TRANSFERASE"/>
    <property type="match status" value="1"/>
</dbReference>
<keyword evidence="2" id="KW-0812">Transmembrane</keyword>
<dbReference type="CDD" id="cd16461">
    <property type="entry name" value="RING-H2_EL5-like"/>
    <property type="match status" value="1"/>
</dbReference>
<dbReference type="PROSITE" id="PS50089">
    <property type="entry name" value="ZF_RING_2"/>
    <property type="match status" value="1"/>
</dbReference>
<feature type="domain" description="RING-type" evidence="3">
    <location>
        <begin position="128"/>
        <end position="170"/>
    </location>
</feature>
<evidence type="ECO:0000256" key="1">
    <source>
        <dbReference type="PROSITE-ProRule" id="PRU00175"/>
    </source>
</evidence>
<keyword evidence="1" id="KW-0479">Metal-binding</keyword>
<evidence type="ECO:0000313" key="5">
    <source>
        <dbReference type="EMBL" id="CAK9180301.1"/>
    </source>
</evidence>
<keyword evidence="6" id="KW-1185">Reference proteome</keyword>
<gene>
    <name evidence="4" type="ORF">ILEXP_LOCUS3198</name>
    <name evidence="5" type="ORF">ILEXP_LOCUS50288</name>
</gene>
<evidence type="ECO:0000256" key="2">
    <source>
        <dbReference type="SAM" id="Phobius"/>
    </source>
</evidence>
<dbReference type="SMART" id="SM00184">
    <property type="entry name" value="RING"/>
    <property type="match status" value="1"/>
</dbReference>
<dbReference type="Gene3D" id="3.30.40.10">
    <property type="entry name" value="Zinc/RING finger domain, C3HC4 (zinc finger)"/>
    <property type="match status" value="1"/>
</dbReference>
<evidence type="ECO:0000259" key="3">
    <source>
        <dbReference type="PROSITE" id="PS50089"/>
    </source>
</evidence>
<name>A0ABC8UGY7_9AQUA</name>
<proteinExistence type="predicted"/>
<keyword evidence="1" id="KW-0862">Zinc</keyword>
<dbReference type="InterPro" id="IPR001841">
    <property type="entry name" value="Znf_RING"/>
</dbReference>
<feature type="transmembrane region" description="Helical" evidence="2">
    <location>
        <begin position="46"/>
        <end position="66"/>
    </location>
</feature>
<reference evidence="5 6" key="1">
    <citation type="submission" date="2024-02" db="EMBL/GenBank/DDBJ databases">
        <authorList>
            <person name="Vignale AGUSTIN F."/>
            <person name="Sosa J E."/>
            <person name="Modenutti C."/>
        </authorList>
    </citation>
    <scope>NUCLEOTIDE SEQUENCE [LARGE SCALE GENOMIC DNA]</scope>
</reference>
<keyword evidence="2" id="KW-0472">Membrane</keyword>
<dbReference type="InterPro" id="IPR013083">
    <property type="entry name" value="Znf_RING/FYVE/PHD"/>
</dbReference>
<comment type="caution">
    <text evidence="5">The sequence shown here is derived from an EMBL/GenBank/DDBJ whole genome shotgun (WGS) entry which is preliminary data.</text>
</comment>
<dbReference type="Pfam" id="PF13639">
    <property type="entry name" value="zf-RING_2"/>
    <property type="match status" value="1"/>
</dbReference>
<dbReference type="EMBL" id="CAUOFW020007722">
    <property type="protein sequence ID" value="CAK9180301.1"/>
    <property type="molecule type" value="Genomic_DNA"/>
</dbReference>
<dbReference type="AlphaFoldDB" id="A0ABC8UGY7"/>
<keyword evidence="1" id="KW-0863">Zinc-finger</keyword>
<evidence type="ECO:0000313" key="6">
    <source>
        <dbReference type="Proteomes" id="UP001642360"/>
    </source>
</evidence>
<sequence>MLSRKDNGSSCKVRHFDEISYVLFPSNSTITNLSAMEDKDNVMGKLIILLIAVASAGFVVTIYHCITAGNLRSTLHLRHSVPVSPPRIPAPGGEIQSSFENSMAELIPAHKFQRGKASIVGGEDETVCAVCLSEFEEGEELRTLPECLHSFHAPCIDMWFYSHANCPMCRADALRSPLVNLLLDHSLEGSATQQSPNVLPI</sequence>
<dbReference type="Proteomes" id="UP001642360">
    <property type="component" value="Unassembled WGS sequence"/>
</dbReference>
<dbReference type="PANTHER" id="PTHR45676">
    <property type="entry name" value="RING-H2 FINGER PROTEIN ATL51-RELATED"/>
    <property type="match status" value="1"/>
</dbReference>
<keyword evidence="2" id="KW-1133">Transmembrane helix</keyword>
<evidence type="ECO:0000313" key="4">
    <source>
        <dbReference type="EMBL" id="CAK9136221.1"/>
    </source>
</evidence>
<organism evidence="5 6">
    <name type="scientific">Ilex paraguariensis</name>
    <name type="common">yerba mate</name>
    <dbReference type="NCBI Taxonomy" id="185542"/>
    <lineage>
        <taxon>Eukaryota</taxon>
        <taxon>Viridiplantae</taxon>
        <taxon>Streptophyta</taxon>
        <taxon>Embryophyta</taxon>
        <taxon>Tracheophyta</taxon>
        <taxon>Spermatophyta</taxon>
        <taxon>Magnoliopsida</taxon>
        <taxon>eudicotyledons</taxon>
        <taxon>Gunneridae</taxon>
        <taxon>Pentapetalae</taxon>
        <taxon>asterids</taxon>
        <taxon>campanulids</taxon>
        <taxon>Aquifoliales</taxon>
        <taxon>Aquifoliaceae</taxon>
        <taxon>Ilex</taxon>
    </lineage>
</organism>
<dbReference type="EMBL" id="CAUOFW020000743">
    <property type="protein sequence ID" value="CAK9136221.1"/>
    <property type="molecule type" value="Genomic_DNA"/>
</dbReference>
<accession>A0ABC8UGY7</accession>
<protein>
    <recommendedName>
        <fullName evidence="3">RING-type domain-containing protein</fullName>
    </recommendedName>
</protein>
<dbReference type="SUPFAM" id="SSF57850">
    <property type="entry name" value="RING/U-box"/>
    <property type="match status" value="1"/>
</dbReference>